<comment type="caution">
    <text evidence="6">The sequence shown here is derived from an EMBL/GenBank/DDBJ whole genome shotgun (WGS) entry which is preliminary data.</text>
</comment>
<dbReference type="PIRSF" id="PIRSF005814">
    <property type="entry name" value="MutS_YshD"/>
    <property type="match status" value="1"/>
</dbReference>
<dbReference type="RefSeq" id="WP_379270401.1">
    <property type="nucleotide sequence ID" value="NZ_JBHUMY010000006.1"/>
</dbReference>
<keyword evidence="7" id="KW-1185">Reference proteome</keyword>
<dbReference type="InterPro" id="IPR007696">
    <property type="entry name" value="DNA_mismatch_repair_MutS_core"/>
</dbReference>
<gene>
    <name evidence="6" type="ORF">ACFSW5_05465</name>
</gene>
<dbReference type="SMART" id="SM00534">
    <property type="entry name" value="MUTSac"/>
    <property type="match status" value="1"/>
</dbReference>
<evidence type="ECO:0000256" key="1">
    <source>
        <dbReference type="ARBA" id="ARBA00022741"/>
    </source>
</evidence>
<evidence type="ECO:0000256" key="2">
    <source>
        <dbReference type="ARBA" id="ARBA00022840"/>
    </source>
</evidence>
<proteinExistence type="predicted"/>
<dbReference type="Pfam" id="PF00488">
    <property type="entry name" value="MutS_V"/>
    <property type="match status" value="1"/>
</dbReference>
<dbReference type="PANTHER" id="PTHR48466">
    <property type="entry name" value="OS10G0509000 PROTEIN-RELATED"/>
    <property type="match status" value="1"/>
</dbReference>
<keyword evidence="3" id="KW-0238">DNA-binding</keyword>
<evidence type="ECO:0000313" key="6">
    <source>
        <dbReference type="EMBL" id="MFD2659714.1"/>
    </source>
</evidence>
<dbReference type="Proteomes" id="UP001597493">
    <property type="component" value="Unassembled WGS sequence"/>
</dbReference>
<dbReference type="SUPFAM" id="SSF48334">
    <property type="entry name" value="DNA repair protein MutS, domain III"/>
    <property type="match status" value="1"/>
</dbReference>
<evidence type="ECO:0000259" key="5">
    <source>
        <dbReference type="PROSITE" id="PS00486"/>
    </source>
</evidence>
<dbReference type="InterPro" id="IPR027417">
    <property type="entry name" value="P-loop_NTPase"/>
</dbReference>
<name>A0ABW5QTU8_9BACL</name>
<organism evidence="6 7">
    <name type="scientific">Paenibacillus thailandensis</name>
    <dbReference type="NCBI Taxonomy" id="393250"/>
    <lineage>
        <taxon>Bacteria</taxon>
        <taxon>Bacillati</taxon>
        <taxon>Bacillota</taxon>
        <taxon>Bacilli</taxon>
        <taxon>Bacillales</taxon>
        <taxon>Paenibacillaceae</taxon>
        <taxon>Paenibacillus</taxon>
    </lineage>
</organism>
<dbReference type="EMBL" id="JBHUMY010000006">
    <property type="protein sequence ID" value="MFD2659714.1"/>
    <property type="molecule type" value="Genomic_DNA"/>
</dbReference>
<evidence type="ECO:0000313" key="7">
    <source>
        <dbReference type="Proteomes" id="UP001597493"/>
    </source>
</evidence>
<feature type="region of interest" description="Disordered" evidence="4">
    <location>
        <begin position="512"/>
        <end position="585"/>
    </location>
</feature>
<dbReference type="SMART" id="SM00533">
    <property type="entry name" value="MUTSd"/>
    <property type="match status" value="1"/>
</dbReference>
<reference evidence="7" key="1">
    <citation type="journal article" date="2019" name="Int. J. Syst. Evol. Microbiol.">
        <title>The Global Catalogue of Microorganisms (GCM) 10K type strain sequencing project: providing services to taxonomists for standard genome sequencing and annotation.</title>
        <authorList>
            <consortium name="The Broad Institute Genomics Platform"/>
            <consortium name="The Broad Institute Genome Sequencing Center for Infectious Disease"/>
            <person name="Wu L."/>
            <person name="Ma J."/>
        </authorList>
    </citation>
    <scope>NUCLEOTIDE SEQUENCE [LARGE SCALE GENOMIC DNA]</scope>
    <source>
        <strain evidence="7">TISTR 1827</strain>
    </source>
</reference>
<evidence type="ECO:0000256" key="3">
    <source>
        <dbReference type="ARBA" id="ARBA00023125"/>
    </source>
</evidence>
<dbReference type="InterPro" id="IPR045076">
    <property type="entry name" value="MutS"/>
</dbReference>
<protein>
    <submittedName>
        <fullName evidence="6">DNA mismatch repair protein MutS</fullName>
    </submittedName>
</protein>
<dbReference type="InterPro" id="IPR036187">
    <property type="entry name" value="DNA_mismatch_repair_MutS_sf"/>
</dbReference>
<dbReference type="PROSITE" id="PS00486">
    <property type="entry name" value="DNA_MISMATCH_REPAIR_2"/>
    <property type="match status" value="1"/>
</dbReference>
<dbReference type="InterPro" id="IPR005747">
    <property type="entry name" value="MutS2"/>
</dbReference>
<dbReference type="PANTHER" id="PTHR48466:SF2">
    <property type="entry name" value="OS10G0509000 PROTEIN"/>
    <property type="match status" value="1"/>
</dbReference>
<dbReference type="Gene3D" id="3.40.50.300">
    <property type="entry name" value="P-loop containing nucleotide triphosphate hydrolases"/>
    <property type="match status" value="1"/>
</dbReference>
<dbReference type="NCBIfam" id="TIGR01069">
    <property type="entry name" value="mutS2"/>
    <property type="match status" value="1"/>
</dbReference>
<accession>A0ABW5QTU8</accession>
<feature type="compositionally biased region" description="Basic and acidic residues" evidence="4">
    <location>
        <begin position="570"/>
        <end position="585"/>
    </location>
</feature>
<sequence>MNHKESALKLLEFTQIKAKMAAFAVSPAGRALAESHEPTDELRRVAALLKETEEAAALLASGASVPLSAMEGIDPFMALLGKGRIYTESELEQLSVWLASVSQMKKYMDNKRHIAPTIAAYADSMHECRDLREELVRCIRFGRLTDQASPYLADIRRHIYAAEQRIEKKMEQTLTKYRSALQEQLVTKRRGRLVIQVKRELRKQVPGTVWDESASGQTLFVEPADVAELQLELQQLLADEERERTVILSGLSELAEGYAHELSQNVEAMASFDFIMARGKLGCEYGGISPRLSENPVIRIVNGRHPLLGEKAVPLNAELGYGYKQLIITGPNTGGKTVALKTIGLLALMVQSGLLVPAEAGTEFGLFRHIMADLGDGQSLEQSLSTFSSHLTAVKAMLDAAGPRSLFLLDELAAGTDPSEGIALSVAVLETLLESGTLTAASTHFNEIKAYAARTPGCMNARMTFDPETLRPLYAMETGEAGESHAFAIARRIGLPLAVMNRAERWYESARRRNAAESGSGPVNDAESIEPTPVPMSEVEAPAADMSSAESGGEGACERNGSAAKRRHSDKGSGKSDAKAVKRPGEPFEKGDAVWIYPLRRSGIVFRPADERGDVIVQVEGRKLTFNRKRLKPYIKREKLYPGSDYDMDIVFDTKENRKLRKMMSRKYMEGASIVTPPEQ</sequence>
<evidence type="ECO:0000256" key="4">
    <source>
        <dbReference type="SAM" id="MobiDB-lite"/>
    </source>
</evidence>
<dbReference type="SUPFAM" id="SSF52540">
    <property type="entry name" value="P-loop containing nucleoside triphosphate hydrolases"/>
    <property type="match status" value="1"/>
</dbReference>
<feature type="domain" description="DNA mismatch repair proteins mutS family" evidence="5">
    <location>
        <begin position="405"/>
        <end position="421"/>
    </location>
</feature>
<keyword evidence="2" id="KW-0067">ATP-binding</keyword>
<keyword evidence="1" id="KW-0547">Nucleotide-binding</keyword>
<dbReference type="InterPro" id="IPR000432">
    <property type="entry name" value="DNA_mismatch_repair_MutS_C"/>
</dbReference>